<dbReference type="EMBL" id="MEYQ01000041">
    <property type="protein sequence ID" value="OGD38542.1"/>
    <property type="molecule type" value="Genomic_DNA"/>
</dbReference>
<evidence type="ECO:0000313" key="2">
    <source>
        <dbReference type="Proteomes" id="UP000177947"/>
    </source>
</evidence>
<proteinExistence type="predicted"/>
<sequence length="281" mass="32630">MEKYIEKQVEEKEFIDRLHQKAERILSEYAISMDDFIYEKEIIEKDKTLVNTLKAKFKKDAPNEEKEAKVLADILEAIILEESESSNWLGQNASTIKVSEYDDYVNHIDTIIEFEDAETASHTALGIDATYSTSIKEKFDRIKEEIKNGVLAEAKYFSSSSIKGMHIQIPRLIIGAEVKTIKELGELWLDKDSRVEGRKKEVKKALENHPAQFQILRQMLLEAEVFEKYAQKVNQQKIAETYARLKKLVQKIYDNKNPNQNDKGDYDNMIDIIKNNLKSFE</sequence>
<reference evidence="1 2" key="1">
    <citation type="journal article" date="2016" name="Nat. Commun.">
        <title>Thousands of microbial genomes shed light on interconnected biogeochemical processes in an aquifer system.</title>
        <authorList>
            <person name="Anantharaman K."/>
            <person name="Brown C.T."/>
            <person name="Hug L.A."/>
            <person name="Sharon I."/>
            <person name="Castelle C.J."/>
            <person name="Probst A.J."/>
            <person name="Thomas B.C."/>
            <person name="Singh A."/>
            <person name="Wilkins M.J."/>
            <person name="Karaoz U."/>
            <person name="Brodie E.L."/>
            <person name="Williams K.H."/>
            <person name="Hubbard S.S."/>
            <person name="Banfield J.F."/>
        </authorList>
    </citation>
    <scope>NUCLEOTIDE SEQUENCE [LARGE SCALE GENOMIC DNA]</scope>
</reference>
<dbReference type="Proteomes" id="UP000177947">
    <property type="component" value="Unassembled WGS sequence"/>
</dbReference>
<evidence type="ECO:0000313" key="1">
    <source>
        <dbReference type="EMBL" id="OGD38542.1"/>
    </source>
</evidence>
<protein>
    <submittedName>
        <fullName evidence="1">Uncharacterized protein</fullName>
    </submittedName>
</protein>
<accession>A0A1F5C6R2</accession>
<name>A0A1F5C6R2_9BACT</name>
<gene>
    <name evidence="1" type="ORF">A2907_00660</name>
</gene>
<dbReference type="AlphaFoldDB" id="A0A1F5C6R2"/>
<comment type="caution">
    <text evidence="1">The sequence shown here is derived from an EMBL/GenBank/DDBJ whole genome shotgun (WGS) entry which is preliminary data.</text>
</comment>
<organism evidence="1 2">
    <name type="scientific">Candidatus Azambacteria bacterium RIFCSPLOWO2_01_FULL_37_9</name>
    <dbReference type="NCBI Taxonomy" id="1797297"/>
    <lineage>
        <taxon>Bacteria</taxon>
        <taxon>Candidatus Azamiibacteriota</taxon>
    </lineage>
</organism>